<feature type="compositionally biased region" description="Basic and acidic residues" evidence="1">
    <location>
        <begin position="28"/>
        <end position="39"/>
    </location>
</feature>
<evidence type="ECO:0000313" key="3">
    <source>
        <dbReference type="Proteomes" id="UP000655420"/>
    </source>
</evidence>
<protein>
    <submittedName>
        <fullName evidence="2">DUF3306 domain-containing protein</fullName>
    </submittedName>
</protein>
<dbReference type="EMBL" id="JAEHHL010000001">
    <property type="protein sequence ID" value="MBK0397649.1"/>
    <property type="molecule type" value="Genomic_DNA"/>
</dbReference>
<feature type="compositionally biased region" description="Low complexity" evidence="1">
    <location>
        <begin position="18"/>
        <end position="27"/>
    </location>
</feature>
<name>A0A8J7M3T9_9RHOB</name>
<evidence type="ECO:0000313" key="2">
    <source>
        <dbReference type="EMBL" id="MBK0397649.1"/>
    </source>
</evidence>
<dbReference type="Proteomes" id="UP000655420">
    <property type="component" value="Unassembled WGS sequence"/>
</dbReference>
<feature type="compositionally biased region" description="Low complexity" evidence="1">
    <location>
        <begin position="129"/>
        <end position="138"/>
    </location>
</feature>
<evidence type="ECO:0000256" key="1">
    <source>
        <dbReference type="SAM" id="MobiDB-lite"/>
    </source>
</evidence>
<keyword evidence="3" id="KW-1185">Reference proteome</keyword>
<feature type="compositionally biased region" description="Basic residues" evidence="1">
    <location>
        <begin position="218"/>
        <end position="231"/>
    </location>
</feature>
<accession>A0A8J7M3T9</accession>
<feature type="region of interest" description="Disordered" evidence="1">
    <location>
        <begin position="1"/>
        <end position="43"/>
    </location>
</feature>
<reference evidence="2" key="1">
    <citation type="submission" date="2020-12" db="EMBL/GenBank/DDBJ databases">
        <title>Bacterial taxonomy.</title>
        <authorList>
            <person name="Pan X."/>
        </authorList>
    </citation>
    <scope>NUCLEOTIDE SEQUENCE</scope>
    <source>
        <strain evidence="2">M0105</strain>
    </source>
</reference>
<proteinExistence type="predicted"/>
<sequence>MGRWSRLKRTRAAEETEAAQTPPTTDANAEKAEPEQSDKTDDEVLADLGLPHPETLSAGDDFSAFMVKAVPEHLRRIALRKLWTTNPVLACLDDLVDYADDYTDAAVAVEKLSTGYRVGRGFLADDSDTTAAQPQPQAVAGDEAENTPASDPVQASVEQADDAGEGQQVAIDDRAEMNALPDQSEDDDGASGAAKDTVAPDTDGPAARSAADDEGRRSTQRRRMRFRLADS</sequence>
<dbReference type="AlphaFoldDB" id="A0A8J7M3T9"/>
<comment type="caution">
    <text evidence="2">The sequence shown here is derived from an EMBL/GenBank/DDBJ whole genome shotgun (WGS) entry which is preliminary data.</text>
</comment>
<dbReference type="InterPro" id="IPR021735">
    <property type="entry name" value="DUF3306"/>
</dbReference>
<gene>
    <name evidence="2" type="ORF">H0I76_00465</name>
</gene>
<feature type="region of interest" description="Disordered" evidence="1">
    <location>
        <begin position="126"/>
        <end position="231"/>
    </location>
</feature>
<dbReference type="Pfam" id="PF11748">
    <property type="entry name" value="DUF3306"/>
    <property type="match status" value="1"/>
</dbReference>
<organism evidence="2 3">
    <name type="scientific">Thermohalobaculum xanthum</name>
    <dbReference type="NCBI Taxonomy" id="2753746"/>
    <lineage>
        <taxon>Bacteria</taxon>
        <taxon>Pseudomonadati</taxon>
        <taxon>Pseudomonadota</taxon>
        <taxon>Alphaproteobacteria</taxon>
        <taxon>Rhodobacterales</taxon>
        <taxon>Paracoccaceae</taxon>
        <taxon>Thermohalobaculum</taxon>
    </lineage>
</organism>
<feature type="compositionally biased region" description="Basic residues" evidence="1">
    <location>
        <begin position="1"/>
        <end position="10"/>
    </location>
</feature>